<evidence type="ECO:0000313" key="3">
    <source>
        <dbReference type="EMBL" id="MBV7255660.1"/>
    </source>
</evidence>
<keyword evidence="2" id="KW-1133">Transmembrane helix</keyword>
<dbReference type="Pfam" id="PF09898">
    <property type="entry name" value="DUF2125"/>
    <property type="match status" value="1"/>
</dbReference>
<feature type="region of interest" description="Disordered" evidence="1">
    <location>
        <begin position="286"/>
        <end position="316"/>
    </location>
</feature>
<keyword evidence="2" id="KW-0812">Transmembrane</keyword>
<evidence type="ECO:0000256" key="1">
    <source>
        <dbReference type="SAM" id="MobiDB-lite"/>
    </source>
</evidence>
<gene>
    <name evidence="3" type="ORF">KCG44_02540</name>
</gene>
<accession>A0ABS6SBR0</accession>
<reference evidence="3 4" key="1">
    <citation type="submission" date="2021-04" db="EMBL/GenBank/DDBJ databases">
        <authorList>
            <person name="Pira H."/>
            <person name="Risdian C."/>
            <person name="Wink J."/>
        </authorList>
    </citation>
    <scope>NUCLEOTIDE SEQUENCE [LARGE SCALE GENOMIC DNA]</scope>
    <source>
        <strain evidence="3 4">WHA3</strain>
    </source>
</reference>
<proteinExistence type="predicted"/>
<dbReference type="Proteomes" id="UP000722336">
    <property type="component" value="Unassembled WGS sequence"/>
</dbReference>
<evidence type="ECO:0000313" key="4">
    <source>
        <dbReference type="Proteomes" id="UP000722336"/>
    </source>
</evidence>
<dbReference type="RefSeq" id="WP_218444013.1">
    <property type="nucleotide sequence ID" value="NZ_JAGSPA010000001.1"/>
</dbReference>
<feature type="transmembrane region" description="Helical" evidence="2">
    <location>
        <begin position="7"/>
        <end position="25"/>
    </location>
</feature>
<evidence type="ECO:0000256" key="2">
    <source>
        <dbReference type="SAM" id="Phobius"/>
    </source>
</evidence>
<keyword evidence="4" id="KW-1185">Reference proteome</keyword>
<protein>
    <submittedName>
        <fullName evidence="3">DUF2125 domain-containing protein</fullName>
    </submittedName>
</protein>
<comment type="caution">
    <text evidence="3">The sequence shown here is derived from an EMBL/GenBank/DDBJ whole genome shotgun (WGS) entry which is preliminary data.</text>
</comment>
<organism evidence="3 4">
    <name type="scientific">Pacificimonas pallii</name>
    <dbReference type="NCBI Taxonomy" id="2827236"/>
    <lineage>
        <taxon>Bacteria</taxon>
        <taxon>Pseudomonadati</taxon>
        <taxon>Pseudomonadota</taxon>
        <taxon>Alphaproteobacteria</taxon>
        <taxon>Sphingomonadales</taxon>
        <taxon>Sphingosinicellaceae</taxon>
        <taxon>Pacificimonas</taxon>
    </lineage>
</organism>
<dbReference type="InterPro" id="IPR018666">
    <property type="entry name" value="DUF2125"/>
</dbReference>
<name>A0ABS6SBR0_9SPHN</name>
<keyword evidence="2" id="KW-0472">Membrane</keyword>
<sequence length="316" mass="33018">MTSIRPFLLAIAPLIIGLTTYYVYWRSEAEGLQKSVAKVTGAADVQVDGFPYRLEAGLPSLNITRGGNGASVTLTAGRSQIGSGPFRAGLYVGQLTDVEIAAQAAGFGGIVITSDNARASLRAGELVERLSMRFERASISMSLFDGNFDAVPLEIHFRETPNAEPAETATPPAQAELRLAGTFRAAQRAFSAALPLKITADAPLASLSAWRNGGTVEIDGGTLSGSDGAALAGFDATIAPLPGGTLALSGTIATDCPATLAAFIHGDAGPDKEFRQRRPARFALGGSIDQPSLRRLQTPSGGRVRNLEPPCPDLRR</sequence>
<dbReference type="EMBL" id="JAGSPA010000001">
    <property type="protein sequence ID" value="MBV7255660.1"/>
    <property type="molecule type" value="Genomic_DNA"/>
</dbReference>